<feature type="compositionally biased region" description="Polar residues" evidence="1">
    <location>
        <begin position="17"/>
        <end position="28"/>
    </location>
</feature>
<keyword evidence="3" id="KW-1185">Reference proteome</keyword>
<feature type="non-terminal residue" evidence="2">
    <location>
        <position position="1"/>
    </location>
</feature>
<evidence type="ECO:0008006" key="4">
    <source>
        <dbReference type="Google" id="ProtNLM"/>
    </source>
</evidence>
<dbReference type="Proteomes" id="UP001159427">
    <property type="component" value="Unassembled WGS sequence"/>
</dbReference>
<name>A0ABN8LYX4_9CNID</name>
<accession>A0ABN8LYX4</accession>
<dbReference type="EMBL" id="CALNXI010000222">
    <property type="protein sequence ID" value="CAH3022504.1"/>
    <property type="molecule type" value="Genomic_DNA"/>
</dbReference>
<organism evidence="2 3">
    <name type="scientific">Porites evermanni</name>
    <dbReference type="NCBI Taxonomy" id="104178"/>
    <lineage>
        <taxon>Eukaryota</taxon>
        <taxon>Metazoa</taxon>
        <taxon>Cnidaria</taxon>
        <taxon>Anthozoa</taxon>
        <taxon>Hexacorallia</taxon>
        <taxon>Scleractinia</taxon>
        <taxon>Fungiina</taxon>
        <taxon>Poritidae</taxon>
        <taxon>Porites</taxon>
    </lineage>
</organism>
<comment type="caution">
    <text evidence="2">The sequence shown here is derived from an EMBL/GenBank/DDBJ whole genome shotgun (WGS) entry which is preliminary data.</text>
</comment>
<evidence type="ECO:0000256" key="1">
    <source>
        <dbReference type="SAM" id="MobiDB-lite"/>
    </source>
</evidence>
<gene>
    <name evidence="2" type="ORF">PEVE_00015766</name>
</gene>
<sequence length="214" mass="23973">RECNGNLALAKEKLQPKPSSVESGPSTDMSKKELPSTSGYTDAPPPYCEAMEGAMSLPTTLPPPYVSQDKEALLGELNAVFPSDTEERCCTCFDRIQPDKSEGFSGEMVWLGLKAYHSECYLKSKGPKCEHCCFALIAFPDKGLSGRWGVYNGCKYHEECYMQYAGPRCSACFDVISFNPENGYSGKWIYDGNKQYHEECYKKKIFVEMRAKHS</sequence>
<feature type="region of interest" description="Disordered" evidence="1">
    <location>
        <begin position="1"/>
        <end position="41"/>
    </location>
</feature>
<proteinExistence type="predicted"/>
<evidence type="ECO:0000313" key="3">
    <source>
        <dbReference type="Proteomes" id="UP001159427"/>
    </source>
</evidence>
<evidence type="ECO:0000313" key="2">
    <source>
        <dbReference type="EMBL" id="CAH3022504.1"/>
    </source>
</evidence>
<reference evidence="2 3" key="1">
    <citation type="submission" date="2022-05" db="EMBL/GenBank/DDBJ databases">
        <authorList>
            <consortium name="Genoscope - CEA"/>
            <person name="William W."/>
        </authorList>
    </citation>
    <scope>NUCLEOTIDE SEQUENCE [LARGE SCALE GENOMIC DNA]</scope>
</reference>
<protein>
    <recommendedName>
        <fullName evidence="4">Leupaxin</fullName>
    </recommendedName>
</protein>